<dbReference type="RefSeq" id="WP_023068544.1">
    <property type="nucleotide sequence ID" value="NZ_AUZM01000064.1"/>
</dbReference>
<evidence type="ECO:0000256" key="4">
    <source>
        <dbReference type="ARBA" id="ARBA00023136"/>
    </source>
</evidence>
<dbReference type="Pfam" id="PF06305">
    <property type="entry name" value="LapA_dom"/>
    <property type="match status" value="1"/>
</dbReference>
<keyword evidence="2 7" id="KW-0812">Transmembrane</keyword>
<gene>
    <name evidence="9" type="ORF">M595_4855</name>
</gene>
<evidence type="ECO:0000256" key="3">
    <source>
        <dbReference type="ARBA" id="ARBA00022989"/>
    </source>
</evidence>
<dbReference type="Proteomes" id="UP000017127">
    <property type="component" value="Unassembled WGS sequence"/>
</dbReference>
<keyword evidence="1" id="KW-1003">Cell membrane</keyword>
<sequence>MRPLNFVLIFIVCIGLVLFSLQNTELATIQVIEGVEFEAPLAIELIAATGIGALLAWLFSLLSQLQRMLTARQNIRQLRQQEQRIQELEKDLKQIHQQGQRIQDLEGDVEKIHTEENTNNSKTVVSTVDSPKTEDQPVVESETVPKNLAETSQTETISEDTKEVNTEAETVNTEAK</sequence>
<feature type="compositionally biased region" description="Polar residues" evidence="6">
    <location>
        <begin position="117"/>
        <end position="130"/>
    </location>
</feature>
<keyword evidence="10" id="KW-1185">Reference proteome</keyword>
<evidence type="ECO:0000256" key="1">
    <source>
        <dbReference type="ARBA" id="ARBA00022475"/>
    </source>
</evidence>
<dbReference type="EMBL" id="AUZM01000064">
    <property type="protein sequence ID" value="ERT05211.1"/>
    <property type="molecule type" value="Genomic_DNA"/>
</dbReference>
<reference evidence="9 10" key="1">
    <citation type="journal article" date="2013" name="Front. Microbiol.">
        <title>Comparative genomic analyses of the cyanobacterium, Lyngbya aestuarii BL J, a powerful hydrogen producer.</title>
        <authorList>
            <person name="Kothari A."/>
            <person name="Vaughn M."/>
            <person name="Garcia-Pichel F."/>
        </authorList>
    </citation>
    <scope>NUCLEOTIDE SEQUENCE [LARGE SCALE GENOMIC DNA]</scope>
    <source>
        <strain evidence="9 10">BL J</strain>
    </source>
</reference>
<feature type="region of interest" description="Disordered" evidence="6">
    <location>
        <begin position="117"/>
        <end position="176"/>
    </location>
</feature>
<feature type="coiled-coil region" evidence="5">
    <location>
        <begin position="68"/>
        <end position="105"/>
    </location>
</feature>
<proteinExistence type="predicted"/>
<comment type="caution">
    <text evidence="9">The sequence shown here is derived from an EMBL/GenBank/DDBJ whole genome shotgun (WGS) entry which is preliminary data.</text>
</comment>
<keyword evidence="5" id="KW-0175">Coiled coil</keyword>
<accession>U7QFJ2</accession>
<evidence type="ECO:0000256" key="7">
    <source>
        <dbReference type="SAM" id="Phobius"/>
    </source>
</evidence>
<feature type="compositionally biased region" description="Low complexity" evidence="6">
    <location>
        <begin position="167"/>
        <end position="176"/>
    </location>
</feature>
<feature type="transmembrane region" description="Helical" evidence="7">
    <location>
        <begin position="42"/>
        <end position="62"/>
    </location>
</feature>
<evidence type="ECO:0000313" key="9">
    <source>
        <dbReference type="EMBL" id="ERT05211.1"/>
    </source>
</evidence>
<evidence type="ECO:0000256" key="6">
    <source>
        <dbReference type="SAM" id="MobiDB-lite"/>
    </source>
</evidence>
<evidence type="ECO:0000256" key="2">
    <source>
        <dbReference type="ARBA" id="ARBA00022692"/>
    </source>
</evidence>
<name>U7QFJ2_9CYAN</name>
<evidence type="ECO:0000256" key="5">
    <source>
        <dbReference type="SAM" id="Coils"/>
    </source>
</evidence>
<dbReference type="OrthoDB" id="530861at2"/>
<dbReference type="AlphaFoldDB" id="U7QFJ2"/>
<dbReference type="GO" id="GO:0005886">
    <property type="term" value="C:plasma membrane"/>
    <property type="evidence" value="ECO:0007669"/>
    <property type="project" value="InterPro"/>
</dbReference>
<organism evidence="9 10">
    <name type="scientific">Lyngbya aestuarii BL J</name>
    <dbReference type="NCBI Taxonomy" id="1348334"/>
    <lineage>
        <taxon>Bacteria</taxon>
        <taxon>Bacillati</taxon>
        <taxon>Cyanobacteriota</taxon>
        <taxon>Cyanophyceae</taxon>
        <taxon>Oscillatoriophycideae</taxon>
        <taxon>Oscillatoriales</taxon>
        <taxon>Microcoleaceae</taxon>
        <taxon>Lyngbya</taxon>
    </lineage>
</organism>
<dbReference type="InterPro" id="IPR010445">
    <property type="entry name" value="LapA_dom"/>
</dbReference>
<feature type="domain" description="Lipopolysaccharide assembly protein A" evidence="8">
    <location>
        <begin position="22"/>
        <end position="85"/>
    </location>
</feature>
<evidence type="ECO:0000259" key="8">
    <source>
        <dbReference type="Pfam" id="PF06305"/>
    </source>
</evidence>
<evidence type="ECO:0000313" key="10">
    <source>
        <dbReference type="Proteomes" id="UP000017127"/>
    </source>
</evidence>
<keyword evidence="4 7" id="KW-0472">Membrane</keyword>
<protein>
    <recommendedName>
        <fullName evidence="8">Lipopolysaccharide assembly protein A domain-containing protein</fullName>
    </recommendedName>
</protein>
<keyword evidence="3 7" id="KW-1133">Transmembrane helix</keyword>